<accession>A0ABP9JE51</accession>
<dbReference type="Proteomes" id="UP001501759">
    <property type="component" value="Unassembled WGS sequence"/>
</dbReference>
<gene>
    <name evidence="2" type="ORF">GCM10023335_68110</name>
</gene>
<feature type="compositionally biased region" description="Low complexity" evidence="1">
    <location>
        <begin position="118"/>
        <end position="130"/>
    </location>
</feature>
<evidence type="ECO:0008006" key="4">
    <source>
        <dbReference type="Google" id="ProtNLM"/>
    </source>
</evidence>
<feature type="compositionally biased region" description="Basic and acidic residues" evidence="1">
    <location>
        <begin position="139"/>
        <end position="149"/>
    </location>
</feature>
<dbReference type="EMBL" id="BAABKB010000031">
    <property type="protein sequence ID" value="GAA5029247.1"/>
    <property type="molecule type" value="Genomic_DNA"/>
</dbReference>
<evidence type="ECO:0000313" key="2">
    <source>
        <dbReference type="EMBL" id="GAA5029247.1"/>
    </source>
</evidence>
<evidence type="ECO:0000256" key="1">
    <source>
        <dbReference type="SAM" id="MobiDB-lite"/>
    </source>
</evidence>
<reference evidence="3" key="1">
    <citation type="journal article" date="2019" name="Int. J. Syst. Evol. Microbiol.">
        <title>The Global Catalogue of Microorganisms (GCM) 10K type strain sequencing project: providing services to taxonomists for standard genome sequencing and annotation.</title>
        <authorList>
            <consortium name="The Broad Institute Genomics Platform"/>
            <consortium name="The Broad Institute Genome Sequencing Center for Infectious Disease"/>
            <person name="Wu L."/>
            <person name="Ma J."/>
        </authorList>
    </citation>
    <scope>NUCLEOTIDE SEQUENCE [LARGE SCALE GENOMIC DNA]</scope>
    <source>
        <strain evidence="3">JCM 18409</strain>
    </source>
</reference>
<name>A0ABP9JE51_9ACTN</name>
<keyword evidence="3" id="KW-1185">Reference proteome</keyword>
<feature type="compositionally biased region" description="Low complexity" evidence="1">
    <location>
        <begin position="150"/>
        <end position="159"/>
    </location>
</feature>
<organism evidence="2 3">
    <name type="scientific">Streptomyces siamensis</name>
    <dbReference type="NCBI Taxonomy" id="1274986"/>
    <lineage>
        <taxon>Bacteria</taxon>
        <taxon>Bacillati</taxon>
        <taxon>Actinomycetota</taxon>
        <taxon>Actinomycetes</taxon>
        <taxon>Kitasatosporales</taxon>
        <taxon>Streptomycetaceae</taxon>
        <taxon>Streptomyces</taxon>
    </lineage>
</organism>
<sequence length="199" mass="21338">MGRDHHRVLPADAGVIRSQPTPHLRTSAPIPTGTDAVADTARDVLEHTASLGTTIPWDRLYAQVEGLHELNEEQQRRALKLASARSRSAGPLTALITIDNAPHPHYRHPPDTDPGPAAPGSRPSRTSTPHIRPPPPPPDAHRPTPDARRPTPAKTTASPDAGTQTLDRKAMRGGRAFRRGRGQPSASMAFTIRAQASAP</sequence>
<feature type="region of interest" description="Disordered" evidence="1">
    <location>
        <begin position="100"/>
        <end position="199"/>
    </location>
</feature>
<feature type="compositionally biased region" description="Basic residues" evidence="1">
    <location>
        <begin position="171"/>
        <end position="181"/>
    </location>
</feature>
<comment type="caution">
    <text evidence="2">The sequence shown here is derived from an EMBL/GenBank/DDBJ whole genome shotgun (WGS) entry which is preliminary data.</text>
</comment>
<proteinExistence type="predicted"/>
<protein>
    <recommendedName>
        <fullName evidence="4">Transposase</fullName>
    </recommendedName>
</protein>
<evidence type="ECO:0000313" key="3">
    <source>
        <dbReference type="Proteomes" id="UP001501759"/>
    </source>
</evidence>